<accession>A0ABS1KWD3</accession>
<keyword evidence="3" id="KW-1185">Reference proteome</keyword>
<organism evidence="2 3">
    <name type="scientific">Chryseolinea lacunae</name>
    <dbReference type="NCBI Taxonomy" id="2801331"/>
    <lineage>
        <taxon>Bacteria</taxon>
        <taxon>Pseudomonadati</taxon>
        <taxon>Bacteroidota</taxon>
        <taxon>Cytophagia</taxon>
        <taxon>Cytophagales</taxon>
        <taxon>Fulvivirgaceae</taxon>
        <taxon>Chryseolinea</taxon>
    </lineage>
</organism>
<dbReference type="Proteomes" id="UP000613030">
    <property type="component" value="Unassembled WGS sequence"/>
</dbReference>
<feature type="domain" description="Secretion system C-terminal sorting" evidence="1">
    <location>
        <begin position="600"/>
        <end position="667"/>
    </location>
</feature>
<protein>
    <submittedName>
        <fullName evidence="2">T9SS type A sorting domain-containing protein</fullName>
    </submittedName>
</protein>
<name>A0ABS1KWD3_9BACT</name>
<gene>
    <name evidence="2" type="ORF">JI741_21245</name>
</gene>
<dbReference type="EMBL" id="JAERRB010000008">
    <property type="protein sequence ID" value="MBL0743770.1"/>
    <property type="molecule type" value="Genomic_DNA"/>
</dbReference>
<dbReference type="NCBIfam" id="TIGR04183">
    <property type="entry name" value="Por_Secre_tail"/>
    <property type="match status" value="1"/>
</dbReference>
<dbReference type="RefSeq" id="WP_202013219.1">
    <property type="nucleotide sequence ID" value="NZ_JAERRB010000008.1"/>
</dbReference>
<comment type="caution">
    <text evidence="2">The sequence shown here is derived from an EMBL/GenBank/DDBJ whole genome shotgun (WGS) entry which is preliminary data.</text>
</comment>
<evidence type="ECO:0000313" key="3">
    <source>
        <dbReference type="Proteomes" id="UP000613030"/>
    </source>
</evidence>
<dbReference type="InterPro" id="IPR026444">
    <property type="entry name" value="Secre_tail"/>
</dbReference>
<sequence>MKIKTEHTISQSFTRWAFALKGALFSLLLLLWLAASANAQFQTFPLPTKAKVASPVKRSNPAARPQALGPKSLPFWDDFSFTSVDNPFDTTSNIPRDTLWFVIDTVAQTTWINSGLGLNPPSANVATFDGLDGNHQKYSEQLVNNGTRDSLTSRPLKLGEPSVSIAERSTVFLSFFFQWAGNGEPPDATDYLRVEFKNNVGVWKPAMTIYPNSTRQASVFYDTLLQVVGDEFFHDNFQFRFRNYGRLSGPYDTWNIDYVYLNKNRNDNDISFPDQTIAGPLSGMFGTYRSIPYHTFKVLKSVTQPKFEIYNLRLGVPEVLSYAVRGTMTNYKDGVITKSTYDTIKTPINDNNTNNIGPLERKTVTVKNLPDPNNTAHFDPDADSVRVKLNAYLYTGDTFDPIFGGFASDYDLNYVPIDFRANDTTSVTYFLKDFYAYDDGVAEYAAGLTQAGNRAAVRFDLVTEDPDTLVGFDIYVPDYGLVSNLTTDFTVYVDNAGLPGDVLYTIPSFTVQRTLVNQFQRVRIVQPKVVRDAFHIGWKAPVGGTLKVGLDYSSDQQDKISVNTNGSWLPSDLTGTLMIRPVMGSGNITGIEDELKALSVYPNPSSGEFYISGPFDRLTVLNITGQTIPHQQQVVDGGHKISLHTAAGLYVLKIQKGNSFVTKKIVVR</sequence>
<evidence type="ECO:0000313" key="2">
    <source>
        <dbReference type="EMBL" id="MBL0743770.1"/>
    </source>
</evidence>
<dbReference type="Pfam" id="PF18962">
    <property type="entry name" value="Por_Secre_tail"/>
    <property type="match status" value="1"/>
</dbReference>
<evidence type="ECO:0000259" key="1">
    <source>
        <dbReference type="Pfam" id="PF18962"/>
    </source>
</evidence>
<reference evidence="2 3" key="1">
    <citation type="submission" date="2021-01" db="EMBL/GenBank/DDBJ databases">
        <title>Chryseolinea sp. Jin1 Genome sequencing and assembly.</title>
        <authorList>
            <person name="Kim I."/>
        </authorList>
    </citation>
    <scope>NUCLEOTIDE SEQUENCE [LARGE SCALE GENOMIC DNA]</scope>
    <source>
        <strain evidence="2 3">Jin1</strain>
    </source>
</reference>
<dbReference type="Gene3D" id="2.60.120.260">
    <property type="entry name" value="Galactose-binding domain-like"/>
    <property type="match status" value="1"/>
</dbReference>
<proteinExistence type="predicted"/>